<name>A0AAN8FQC9_TRICO</name>
<comment type="caution">
    <text evidence="1">The sequence shown here is derived from an EMBL/GenBank/DDBJ whole genome shotgun (WGS) entry which is preliminary data.</text>
</comment>
<dbReference type="AlphaFoldDB" id="A0AAN8FQC9"/>
<accession>A0AAN8FQC9</accession>
<gene>
    <name evidence="1" type="ORF">GCK32_003199</name>
</gene>
<reference evidence="1 2" key="1">
    <citation type="submission" date="2019-10" db="EMBL/GenBank/DDBJ databases">
        <title>Assembly and Annotation for the nematode Trichostrongylus colubriformis.</title>
        <authorList>
            <person name="Martin J."/>
        </authorList>
    </citation>
    <scope>NUCLEOTIDE SEQUENCE [LARGE SCALE GENOMIC DNA]</scope>
    <source>
        <strain evidence="1">G859</strain>
        <tissue evidence="1">Whole worm</tissue>
    </source>
</reference>
<evidence type="ECO:0000313" key="2">
    <source>
        <dbReference type="Proteomes" id="UP001331761"/>
    </source>
</evidence>
<organism evidence="1 2">
    <name type="scientific">Trichostrongylus colubriformis</name>
    <name type="common">Black scour worm</name>
    <dbReference type="NCBI Taxonomy" id="6319"/>
    <lineage>
        <taxon>Eukaryota</taxon>
        <taxon>Metazoa</taxon>
        <taxon>Ecdysozoa</taxon>
        <taxon>Nematoda</taxon>
        <taxon>Chromadorea</taxon>
        <taxon>Rhabditida</taxon>
        <taxon>Rhabditina</taxon>
        <taxon>Rhabditomorpha</taxon>
        <taxon>Strongyloidea</taxon>
        <taxon>Trichostrongylidae</taxon>
        <taxon>Trichostrongylus</taxon>
    </lineage>
</organism>
<proteinExistence type="predicted"/>
<protein>
    <submittedName>
        <fullName evidence="1">Uncharacterized protein</fullName>
    </submittedName>
</protein>
<dbReference type="EMBL" id="WIXE01002707">
    <property type="protein sequence ID" value="KAK5984576.1"/>
    <property type="molecule type" value="Genomic_DNA"/>
</dbReference>
<keyword evidence="2" id="KW-1185">Reference proteome</keyword>
<feature type="non-terminal residue" evidence="1">
    <location>
        <position position="1"/>
    </location>
</feature>
<dbReference type="Proteomes" id="UP001331761">
    <property type="component" value="Unassembled WGS sequence"/>
</dbReference>
<evidence type="ECO:0000313" key="1">
    <source>
        <dbReference type="EMBL" id="KAK5984576.1"/>
    </source>
</evidence>
<sequence>GGTMARALPVANTSWISQHFCDYVRFAIN</sequence>